<protein>
    <submittedName>
        <fullName evidence="1">Uncharacterized protein</fullName>
    </submittedName>
</protein>
<proteinExistence type="predicted"/>
<organism evidence="1 2">
    <name type="scientific">Aporhodopirellula rubra</name>
    <dbReference type="NCBI Taxonomy" id="980271"/>
    <lineage>
        <taxon>Bacteria</taxon>
        <taxon>Pseudomonadati</taxon>
        <taxon>Planctomycetota</taxon>
        <taxon>Planctomycetia</taxon>
        <taxon>Pirellulales</taxon>
        <taxon>Pirellulaceae</taxon>
        <taxon>Aporhodopirellula</taxon>
    </lineage>
</organism>
<evidence type="ECO:0000313" key="1">
    <source>
        <dbReference type="EMBL" id="MBB3207648.1"/>
    </source>
</evidence>
<dbReference type="AlphaFoldDB" id="A0A7W5DZY2"/>
<accession>A0A7W5DZY2</accession>
<comment type="caution">
    <text evidence="1">The sequence shown here is derived from an EMBL/GenBank/DDBJ whole genome shotgun (WGS) entry which is preliminary data.</text>
</comment>
<name>A0A7W5DZY2_9BACT</name>
<gene>
    <name evidence="1" type="ORF">FHS27_003473</name>
</gene>
<dbReference type="Proteomes" id="UP000536179">
    <property type="component" value="Unassembled WGS sequence"/>
</dbReference>
<evidence type="ECO:0000313" key="2">
    <source>
        <dbReference type="Proteomes" id="UP000536179"/>
    </source>
</evidence>
<reference evidence="1 2" key="1">
    <citation type="submission" date="2020-08" db="EMBL/GenBank/DDBJ databases">
        <title>Genomic Encyclopedia of Type Strains, Phase III (KMG-III): the genomes of soil and plant-associated and newly described type strains.</title>
        <authorList>
            <person name="Whitman W."/>
        </authorList>
    </citation>
    <scope>NUCLEOTIDE SEQUENCE [LARGE SCALE GENOMIC DNA]</scope>
    <source>
        <strain evidence="1 2">CECT 8075</strain>
    </source>
</reference>
<sequence>MLGLAVGVPLKAHARTISPEVLTPNESMQNEFWLRFALREFRTKRMMAMEFHFARKQELNRKRTRLF</sequence>
<keyword evidence="2" id="KW-1185">Reference proteome</keyword>
<dbReference type="EMBL" id="JACHXU010000011">
    <property type="protein sequence ID" value="MBB3207648.1"/>
    <property type="molecule type" value="Genomic_DNA"/>
</dbReference>